<reference evidence="7 8" key="1">
    <citation type="submission" date="2020-06" db="EMBL/GenBank/DDBJ databases">
        <title>Transcriptomic and genomic resources for Thalictrum thalictroides and T. hernandezii: Facilitating candidate gene discovery in an emerging model plant lineage.</title>
        <authorList>
            <person name="Arias T."/>
            <person name="Riano-Pachon D.M."/>
            <person name="Di Stilio V.S."/>
        </authorList>
    </citation>
    <scope>NUCLEOTIDE SEQUENCE [LARGE SCALE GENOMIC DNA]</scope>
    <source>
        <strain evidence="8">cv. WT478/WT964</strain>
        <tissue evidence="7">Leaves</tissue>
    </source>
</reference>
<dbReference type="EMBL" id="JABWDY010025501">
    <property type="protein sequence ID" value="KAF5189421.1"/>
    <property type="molecule type" value="Genomic_DNA"/>
</dbReference>
<dbReference type="OrthoDB" id="1413014at2759"/>
<dbReference type="GO" id="GO:0046872">
    <property type="term" value="F:metal ion binding"/>
    <property type="evidence" value="ECO:0007669"/>
    <property type="project" value="UniProtKB-KW"/>
</dbReference>
<name>A0A7J6VX66_THATH</name>
<dbReference type="GO" id="GO:0004222">
    <property type="term" value="F:metalloendopeptidase activity"/>
    <property type="evidence" value="ECO:0007669"/>
    <property type="project" value="InterPro"/>
</dbReference>
<dbReference type="SUPFAM" id="SSF140990">
    <property type="entry name" value="FtsH protease domain-like"/>
    <property type="match status" value="1"/>
</dbReference>
<dbReference type="AlphaFoldDB" id="A0A7J6VX66"/>
<dbReference type="Proteomes" id="UP000554482">
    <property type="component" value="Unassembled WGS sequence"/>
</dbReference>
<keyword evidence="2" id="KW-0479">Metal-binding</keyword>
<comment type="caution">
    <text evidence="7">The sequence shown here is derived from an EMBL/GenBank/DDBJ whole genome shotgun (WGS) entry which is preliminary data.</text>
</comment>
<dbReference type="GO" id="GO:0034982">
    <property type="term" value="P:mitochondrial protein processing"/>
    <property type="evidence" value="ECO:0007669"/>
    <property type="project" value="TreeGrafter"/>
</dbReference>
<evidence type="ECO:0000256" key="6">
    <source>
        <dbReference type="ARBA" id="ARBA00023049"/>
    </source>
</evidence>
<dbReference type="PANTHER" id="PTHR43655:SF33">
    <property type="entry name" value="AAA+ ATPASE DOMAIN-CONTAINING PROTEIN"/>
    <property type="match status" value="1"/>
</dbReference>
<dbReference type="InterPro" id="IPR037219">
    <property type="entry name" value="Peptidase_M41-like"/>
</dbReference>
<proteinExistence type="predicted"/>
<protein>
    <submittedName>
        <fullName evidence="7">Atp-dependent zinc metalloprotease ftsh 3 protein</fullName>
    </submittedName>
</protein>
<evidence type="ECO:0000256" key="4">
    <source>
        <dbReference type="ARBA" id="ARBA00022833"/>
    </source>
</evidence>
<sequence length="86" mass="9917">MTYKQVALHGFSEKVGLSSFSQKDNKMTKPYDSKTGCIIDAEVREWMRKAYDRTVLPVMEEHRVQVGHNIELYIVGEGDLTARRLN</sequence>
<accession>A0A7J6VX66</accession>
<evidence type="ECO:0000256" key="2">
    <source>
        <dbReference type="ARBA" id="ARBA00022723"/>
    </source>
</evidence>
<dbReference type="GO" id="GO:0009535">
    <property type="term" value="C:chloroplast thylakoid membrane"/>
    <property type="evidence" value="ECO:0007669"/>
    <property type="project" value="TreeGrafter"/>
</dbReference>
<evidence type="ECO:0000256" key="3">
    <source>
        <dbReference type="ARBA" id="ARBA00022741"/>
    </source>
</evidence>
<dbReference type="GO" id="GO:0004176">
    <property type="term" value="F:ATP-dependent peptidase activity"/>
    <property type="evidence" value="ECO:0007669"/>
    <property type="project" value="InterPro"/>
</dbReference>
<keyword evidence="7" id="KW-0645">Protease</keyword>
<dbReference type="Gene3D" id="1.20.58.760">
    <property type="entry name" value="Peptidase M41"/>
    <property type="match status" value="1"/>
</dbReference>
<dbReference type="GO" id="GO:0005745">
    <property type="term" value="C:m-AAA complex"/>
    <property type="evidence" value="ECO:0007669"/>
    <property type="project" value="TreeGrafter"/>
</dbReference>
<evidence type="ECO:0000256" key="1">
    <source>
        <dbReference type="ARBA" id="ARBA00001947"/>
    </source>
</evidence>
<keyword evidence="8" id="KW-1185">Reference proteome</keyword>
<dbReference type="InterPro" id="IPR050928">
    <property type="entry name" value="ATP-dep_Zn_Metalloprotease"/>
</dbReference>
<dbReference type="PANTHER" id="PTHR43655">
    <property type="entry name" value="ATP-DEPENDENT PROTEASE"/>
    <property type="match status" value="1"/>
</dbReference>
<keyword evidence="4" id="KW-0862">Zinc</keyword>
<dbReference type="GO" id="GO:0005524">
    <property type="term" value="F:ATP binding"/>
    <property type="evidence" value="ECO:0007669"/>
    <property type="project" value="UniProtKB-KW"/>
</dbReference>
<keyword evidence="6 7" id="KW-0482">Metalloprotease</keyword>
<keyword evidence="3" id="KW-0547">Nucleotide-binding</keyword>
<evidence type="ECO:0000313" key="7">
    <source>
        <dbReference type="EMBL" id="KAF5189421.1"/>
    </source>
</evidence>
<evidence type="ECO:0000313" key="8">
    <source>
        <dbReference type="Proteomes" id="UP000554482"/>
    </source>
</evidence>
<keyword evidence="5" id="KW-0067">ATP-binding</keyword>
<keyword evidence="6 7" id="KW-0378">Hydrolase</keyword>
<organism evidence="7 8">
    <name type="scientific">Thalictrum thalictroides</name>
    <name type="common">Rue-anemone</name>
    <name type="synonym">Anemone thalictroides</name>
    <dbReference type="NCBI Taxonomy" id="46969"/>
    <lineage>
        <taxon>Eukaryota</taxon>
        <taxon>Viridiplantae</taxon>
        <taxon>Streptophyta</taxon>
        <taxon>Embryophyta</taxon>
        <taxon>Tracheophyta</taxon>
        <taxon>Spermatophyta</taxon>
        <taxon>Magnoliopsida</taxon>
        <taxon>Ranunculales</taxon>
        <taxon>Ranunculaceae</taxon>
        <taxon>Thalictroideae</taxon>
        <taxon>Thalictrum</taxon>
    </lineage>
</organism>
<evidence type="ECO:0000256" key="5">
    <source>
        <dbReference type="ARBA" id="ARBA00022840"/>
    </source>
</evidence>
<gene>
    <name evidence="7" type="ORF">FRX31_020998</name>
</gene>
<comment type="cofactor">
    <cofactor evidence="1">
        <name>Zn(2+)</name>
        <dbReference type="ChEBI" id="CHEBI:29105"/>
    </cofactor>
</comment>